<gene>
    <name evidence="1" type="ORF">FO440_09770</name>
</gene>
<sequence length="326" mass="37842">MNYRQPASLRQQHVILYLAACKIFAGDGKRAVIPAEKTKLVSNEHSGTFLQLENLTEQFFESEGRDHGQRIKVFYDEAMQIIAKHPDFHEITVVAHAKVLNLEATLLLHELAKNALHTLGRKVDVYRDVLTTEWIDFDTQFLGQLKDLSTYAFKHQNFLAISNLMMEQIEWQFRKIYHYNAFNNWVKELQGFMATVSAEDRKHLLKLLEDVGKIAENYDRLQHRENQFNSLRTGYEINHFLRDQEAMAACALEMEKLIDTYDLNVLCKSFEQMKQGDMRHQKFFIDLAQRRAALDQVAFNSGIIGHLYCDVDAEMKPCSNVSPNGH</sequence>
<dbReference type="EMBL" id="VLPK01000001">
    <property type="protein sequence ID" value="TSJ44443.1"/>
    <property type="molecule type" value="Genomic_DNA"/>
</dbReference>
<dbReference type="RefSeq" id="WP_144248004.1">
    <property type="nucleotide sequence ID" value="NZ_VLPK01000001.1"/>
</dbReference>
<accession>A0A556MX99</accession>
<dbReference type="OrthoDB" id="779764at2"/>
<organism evidence="1 2">
    <name type="scientific">Mucilaginibacter corticis</name>
    <dbReference type="NCBI Taxonomy" id="2597670"/>
    <lineage>
        <taxon>Bacteria</taxon>
        <taxon>Pseudomonadati</taxon>
        <taxon>Bacteroidota</taxon>
        <taxon>Sphingobacteriia</taxon>
        <taxon>Sphingobacteriales</taxon>
        <taxon>Sphingobacteriaceae</taxon>
        <taxon>Mucilaginibacter</taxon>
    </lineage>
</organism>
<proteinExistence type="predicted"/>
<evidence type="ECO:0000313" key="1">
    <source>
        <dbReference type="EMBL" id="TSJ44443.1"/>
    </source>
</evidence>
<protein>
    <submittedName>
        <fullName evidence="1">Uncharacterized protein</fullName>
    </submittedName>
</protein>
<reference evidence="1 2" key="1">
    <citation type="submission" date="2019-07" db="EMBL/GenBank/DDBJ databases">
        <authorList>
            <person name="Huq M.A."/>
        </authorList>
    </citation>
    <scope>NUCLEOTIDE SEQUENCE [LARGE SCALE GENOMIC DNA]</scope>
    <source>
        <strain evidence="1 2">MAH-19</strain>
    </source>
</reference>
<dbReference type="AlphaFoldDB" id="A0A556MX99"/>
<dbReference type="Proteomes" id="UP000318733">
    <property type="component" value="Unassembled WGS sequence"/>
</dbReference>
<keyword evidence="2" id="KW-1185">Reference proteome</keyword>
<comment type="caution">
    <text evidence="1">The sequence shown here is derived from an EMBL/GenBank/DDBJ whole genome shotgun (WGS) entry which is preliminary data.</text>
</comment>
<evidence type="ECO:0000313" key="2">
    <source>
        <dbReference type="Proteomes" id="UP000318733"/>
    </source>
</evidence>
<name>A0A556MX99_9SPHI</name>